<accession>A0A0K2UV84</accession>
<proteinExistence type="predicted"/>
<name>A0A0K2UV84_LEPSM</name>
<reference evidence="1" key="1">
    <citation type="submission" date="2014-05" db="EMBL/GenBank/DDBJ databases">
        <authorList>
            <person name="Chronopoulou M."/>
        </authorList>
    </citation>
    <scope>NUCLEOTIDE SEQUENCE</scope>
    <source>
        <tissue evidence="1">Whole organism</tissue>
    </source>
</reference>
<dbReference type="AlphaFoldDB" id="A0A0K2UV84"/>
<sequence>MSNKTLKVAWNRLQSNYIISM</sequence>
<organism evidence="1">
    <name type="scientific">Lepeophtheirus salmonis</name>
    <name type="common">Salmon louse</name>
    <name type="synonym">Caligus salmonis</name>
    <dbReference type="NCBI Taxonomy" id="72036"/>
    <lineage>
        <taxon>Eukaryota</taxon>
        <taxon>Metazoa</taxon>
        <taxon>Ecdysozoa</taxon>
        <taxon>Arthropoda</taxon>
        <taxon>Crustacea</taxon>
        <taxon>Multicrustacea</taxon>
        <taxon>Hexanauplia</taxon>
        <taxon>Copepoda</taxon>
        <taxon>Siphonostomatoida</taxon>
        <taxon>Caligidae</taxon>
        <taxon>Lepeophtheirus</taxon>
    </lineage>
</organism>
<dbReference type="EMBL" id="HACA01024788">
    <property type="protein sequence ID" value="CDW42149.1"/>
    <property type="molecule type" value="Transcribed_RNA"/>
</dbReference>
<protein>
    <submittedName>
        <fullName evidence="1">Uncharacterized protein</fullName>
    </submittedName>
</protein>
<evidence type="ECO:0000313" key="1">
    <source>
        <dbReference type="EMBL" id="CDW42149.1"/>
    </source>
</evidence>